<evidence type="ECO:0000313" key="2">
    <source>
        <dbReference type="EMBL" id="SIN93197.1"/>
    </source>
</evidence>
<evidence type="ECO:0000256" key="1">
    <source>
        <dbReference type="SAM" id="Phobius"/>
    </source>
</evidence>
<keyword evidence="1" id="KW-1133">Transmembrane helix</keyword>
<proteinExistence type="predicted"/>
<reference evidence="3" key="1">
    <citation type="submission" date="2016-11" db="EMBL/GenBank/DDBJ databases">
        <authorList>
            <person name="Varghese N."/>
            <person name="Submissions S."/>
        </authorList>
    </citation>
    <scope>NUCLEOTIDE SEQUENCE [LARGE SCALE GENOMIC DNA]</scope>
    <source>
        <strain evidence="3">DSM 29440</strain>
    </source>
</reference>
<evidence type="ECO:0000313" key="3">
    <source>
        <dbReference type="Proteomes" id="UP000184932"/>
    </source>
</evidence>
<keyword evidence="1" id="KW-0472">Membrane</keyword>
<keyword evidence="1" id="KW-0812">Transmembrane</keyword>
<protein>
    <submittedName>
        <fullName evidence="2">Uncharacterized protein</fullName>
    </submittedName>
</protein>
<gene>
    <name evidence="2" type="ORF">SAMN05444002_1578</name>
</gene>
<organism evidence="2 3">
    <name type="scientific">Vannielia litorea</name>
    <dbReference type="NCBI Taxonomy" id="1217970"/>
    <lineage>
        <taxon>Bacteria</taxon>
        <taxon>Pseudomonadati</taxon>
        <taxon>Pseudomonadota</taxon>
        <taxon>Alphaproteobacteria</taxon>
        <taxon>Rhodobacterales</taxon>
        <taxon>Paracoccaceae</taxon>
        <taxon>Vannielia</taxon>
    </lineage>
</organism>
<keyword evidence="3" id="KW-1185">Reference proteome</keyword>
<dbReference type="EMBL" id="FSRL01000001">
    <property type="protein sequence ID" value="SIN93197.1"/>
    <property type="molecule type" value="Genomic_DNA"/>
</dbReference>
<dbReference type="AlphaFoldDB" id="A0A1N6FD70"/>
<dbReference type="Proteomes" id="UP000184932">
    <property type="component" value="Unassembled WGS sequence"/>
</dbReference>
<dbReference type="RefSeq" id="WP_074255631.1">
    <property type="nucleotide sequence ID" value="NZ_FSRL01000001.1"/>
</dbReference>
<dbReference type="STRING" id="1217970.SAMN05444002_1578"/>
<feature type="transmembrane region" description="Helical" evidence="1">
    <location>
        <begin position="12"/>
        <end position="33"/>
    </location>
</feature>
<sequence>MAIIYFLAMALPYIAAFVLTITVAAGAGLLIWLLNGRHWWAWLAGLALAVAASTVSPLLQRLESARITARLAAAEPQAATLALEPGALIHLHDGNHYGITCRPCDFAALPFVTEAETASIHPLLIDESGVLLERTNLNAPTPDRATRGRFRYAFLSVPQVWYEGAPFDPPAWYPSPVPEDLKGVHMLVALPPTGIIRPAELKPLYLRVNRQYEAQMLFSWGFVTQTVARPEPEEIFADLAARATGQ</sequence>
<dbReference type="OrthoDB" id="7860833at2"/>
<accession>A0A1N6FD70</accession>
<name>A0A1N6FD70_9RHOB</name>
<feature type="transmembrane region" description="Helical" evidence="1">
    <location>
        <begin position="39"/>
        <end position="59"/>
    </location>
</feature>